<dbReference type="SUPFAM" id="SSF140657">
    <property type="entry name" value="Hyaluronidase post-catalytic domain-like"/>
    <property type="match status" value="1"/>
</dbReference>
<evidence type="ECO:0000259" key="7">
    <source>
        <dbReference type="PROSITE" id="PS52009"/>
    </source>
</evidence>
<dbReference type="InterPro" id="IPR029018">
    <property type="entry name" value="Hex-like_dom2"/>
</dbReference>
<dbReference type="PROSITE" id="PS52009">
    <property type="entry name" value="GH84"/>
    <property type="match status" value="1"/>
</dbReference>
<evidence type="ECO:0000313" key="8">
    <source>
        <dbReference type="EMBL" id="EFF41483.1"/>
    </source>
</evidence>
<evidence type="ECO:0000313" key="9">
    <source>
        <dbReference type="Proteomes" id="UP000004757"/>
    </source>
</evidence>
<dbReference type="Pfam" id="PF02838">
    <property type="entry name" value="Glyco_hydro_20b"/>
    <property type="match status" value="1"/>
</dbReference>
<dbReference type="InterPro" id="IPR000421">
    <property type="entry name" value="FA58C"/>
</dbReference>
<evidence type="ECO:0000256" key="3">
    <source>
        <dbReference type="PROSITE-ProRule" id="PRU01353"/>
    </source>
</evidence>
<dbReference type="Gene3D" id="2.60.120.260">
    <property type="entry name" value="Galactose-binding domain-like"/>
    <property type="match status" value="3"/>
</dbReference>
<dbReference type="InterPro" id="IPR008979">
    <property type="entry name" value="Galactose-bd-like_sf"/>
</dbReference>
<dbReference type="Proteomes" id="UP000004757">
    <property type="component" value="Unassembled WGS sequence"/>
</dbReference>
<gene>
    <name evidence="8" type="ORF">MALL_0840</name>
</gene>
<proteinExistence type="inferred from homology"/>
<dbReference type="Gene3D" id="1.20.58.460">
    <property type="entry name" value="Hyaluronidase post-catalytic domain-like"/>
    <property type="match status" value="1"/>
</dbReference>
<dbReference type="GO" id="GO:1901135">
    <property type="term" value="P:carbohydrate derivative metabolic process"/>
    <property type="evidence" value="ECO:0007669"/>
    <property type="project" value="UniProtKB-ARBA"/>
</dbReference>
<dbReference type="SUPFAM" id="SSF49785">
    <property type="entry name" value="Galactose-binding domain-like"/>
    <property type="match status" value="3"/>
</dbReference>
<dbReference type="SUPFAM" id="SSF51445">
    <property type="entry name" value="(Trans)glycosidases"/>
    <property type="match status" value="1"/>
</dbReference>
<keyword evidence="1 3" id="KW-0378">Hydrolase</keyword>
<feature type="transmembrane region" description="Helical" evidence="4">
    <location>
        <begin position="1661"/>
        <end position="1684"/>
    </location>
</feature>
<dbReference type="SUPFAM" id="SSF55545">
    <property type="entry name" value="beta-N-acetylhexosaminidase-like domain"/>
    <property type="match status" value="1"/>
</dbReference>
<dbReference type="InterPro" id="IPR051822">
    <property type="entry name" value="Glycosyl_Hydrolase_84"/>
</dbReference>
<dbReference type="Gene3D" id="3.20.20.80">
    <property type="entry name" value="Glycosidases"/>
    <property type="match status" value="1"/>
</dbReference>
<feature type="active site" description="Proton donor" evidence="3">
    <location>
        <position position="305"/>
    </location>
</feature>
<dbReference type="Pfam" id="PF07555">
    <property type="entry name" value="NAGidase"/>
    <property type="match status" value="1"/>
</dbReference>
<comment type="similarity">
    <text evidence="3">Belongs to the glycosyl hydrolase 84 family.</text>
</comment>
<dbReference type="EMBL" id="ADNC01000019">
    <property type="protein sequence ID" value="EFF41483.1"/>
    <property type="molecule type" value="Genomic_DNA"/>
</dbReference>
<dbReference type="GO" id="GO:0015929">
    <property type="term" value="F:hexosaminidase activity"/>
    <property type="evidence" value="ECO:0007669"/>
    <property type="project" value="UniProtKB-ARBA"/>
</dbReference>
<dbReference type="PROSITE" id="PS50022">
    <property type="entry name" value="FA58C_3"/>
    <property type="match status" value="1"/>
</dbReference>
<accession>D4XVZ5</accession>
<dbReference type="eggNOG" id="COG3525">
    <property type="taxonomic scope" value="Bacteria"/>
</dbReference>
<keyword evidence="4" id="KW-0812">Transmembrane</keyword>
<dbReference type="InterPro" id="IPR015882">
    <property type="entry name" value="HEX_bac_N"/>
</dbReference>
<reference evidence="8 9" key="1">
    <citation type="submission" date="2010-03" db="EMBL/GenBank/DDBJ databases">
        <authorList>
            <person name="Glass J.I."/>
            <person name="Benders G.A."/>
            <person name="Durkin A.S."/>
            <person name="Farmerie W.G."/>
            <person name="Hlavinka K."/>
            <person name="Hostetler J."/>
            <person name="Jackson J."/>
            <person name="May M.A."/>
            <person name="Miller R.H."/>
            <person name="Paralanov V."/>
            <person name="Radune D."/>
            <person name="Szczypinski B."/>
            <person name="Brown D.R."/>
        </authorList>
    </citation>
    <scope>NUCLEOTIDE SEQUENCE [LARGE SCALE GENOMIC DNA]</scope>
    <source>
        <strain evidence="8 9">A21JP2</strain>
    </source>
</reference>
<keyword evidence="5" id="KW-0732">Signal</keyword>
<dbReference type="STRING" id="747682.MALL_0840"/>
<keyword evidence="4" id="KW-0472">Membrane</keyword>
<keyword evidence="2 3" id="KW-0326">Glycosidase</keyword>
<evidence type="ECO:0000256" key="1">
    <source>
        <dbReference type="ARBA" id="ARBA00022801"/>
    </source>
</evidence>
<feature type="domain" description="F5/8 type C" evidence="6">
    <location>
        <begin position="640"/>
        <end position="791"/>
    </location>
</feature>
<dbReference type="InterPro" id="IPR011496">
    <property type="entry name" value="O-GlcNAcase_cat"/>
</dbReference>
<evidence type="ECO:0000256" key="4">
    <source>
        <dbReference type="SAM" id="Phobius"/>
    </source>
</evidence>
<name>D4XVZ5_9BACT</name>
<evidence type="ECO:0000256" key="2">
    <source>
        <dbReference type="ARBA" id="ARBA00023295"/>
    </source>
</evidence>
<dbReference type="GO" id="GO:0005975">
    <property type="term" value="P:carbohydrate metabolic process"/>
    <property type="evidence" value="ECO:0007669"/>
    <property type="project" value="UniProtKB-ARBA"/>
</dbReference>
<feature type="domain" description="GH84" evidence="7">
    <location>
        <begin position="183"/>
        <end position="461"/>
    </location>
</feature>
<feature type="chain" id="PRO_5003067803" evidence="5">
    <location>
        <begin position="30"/>
        <end position="1690"/>
    </location>
</feature>
<comment type="caution">
    <text evidence="8">The sequence shown here is derived from an EMBL/GenBank/DDBJ whole genome shotgun (WGS) entry which is preliminary data.</text>
</comment>
<dbReference type="RefSeq" id="WP_005683558.1">
    <property type="nucleotide sequence ID" value="NZ_ADNC01000019.1"/>
</dbReference>
<keyword evidence="4" id="KW-1133">Transmembrane helix</keyword>
<evidence type="ECO:0000256" key="5">
    <source>
        <dbReference type="SAM" id="SignalP"/>
    </source>
</evidence>
<keyword evidence="9" id="KW-1185">Reference proteome</keyword>
<evidence type="ECO:0000259" key="6">
    <source>
        <dbReference type="PROSITE" id="PS50022"/>
    </source>
</evidence>
<sequence length="1690" mass="195920">MKIKSLKTLSLCTLSISPLILLSSAISTGVNNKDEQDANYQLYPKPHKITYQKHKTILRTNYNLVSDSLDKAANLKLEKIFKLKNMNKETDLTKDHTTIKIVNYSKDSELKKQVLSQYKDKIELKNFDKKDSYSLIISNNEIIIIAKHDDAIYFALSSLYLILEQINGLEVQNFTITDYADLKFRGFIEGFYGIPWTYEDRKSLMRYGSNFKMNNYTFAPKDDPYHQNKWFEKYPEDELSKIKELVEVGKETKVEFVWTIHPFMSKIKKYGANPNTIDKDWSDIHAKFEQLYSIGVRQFGVLADDVGAIPRQTIIELMNKLVDWGKSKGDVKDWFFCPVGYNTGWLHNSTEIYDYDKGFKPEVQIFWTGNKVLGAINDDTLKKFRTINNPKDAPKRRPSLFWLNWPVNGQNTKRMIIGKAELLKTDIDPEDSVGVLTNPMPDAEPSKVALYAVADYTWNVKDFDAEKSWKSGFKYLDKETGPSLLTMAWHMSDNWPNGASSTYDESINIKDNLDNLTKNINLNSALNKVDKEKVTNEMDNIISSAADILSNLKNKVLYEQMKPFVMSLRDRAISLKNFILAYELAKNDEKVLGYKYFSEGVKYALRARTYKNIIINGLNESEAGYKRIRPFMENLQVKTSVLFNDFIFNSSIKTTDKATYSTNINMSKMRGSLNNLADNNTKSGVLLETNPKKDDYFKVEYDYPKTIYGIHIKQTWPSNTKDYFNEYKVQYTSDNQKWTDIENNNKTNTTAEFVKNDLKIENVKAIRIINTKNQPGTWIALENFSIDLIKPIKTNNKVEVEKVNVPGSWSYHQGNEKAIFDNNPSTYAWFKMPNDTHKENDFISLKFKKPIELGIIKILFGRNNDDKDKFNNFDLEYSTESTPSEWKKLQTFSNTNSVTYNAKDKKIKNVTYLRIKSNNTSKGWVALREFSVSDFEIIPNTMVLNNKKDNDFALYANYERNKGLYTVEPTKNISLKKDEFLKLDLLRNSQIQNMFLNLSNEAKNKLTFEYSSNDFLYNSLKLSELEKNTLDFNARYIKLANKSDQEVKFDINKLQVISKEYTAPKLIFSNMGSQVSSNELKNIINNDPILAAKFSNSQTKGQYLIIDIGQEIMLKNLKLVSKDSHFDYLRDAEILISKTNSSKESDWEKVITIGDGIPNKQNDDDINSSLTTHLAPFNLIANPNINKKARYIKVRITADYKWKQTEIGEVTWNYDPNKTDFVSEYFTYINNKNYVSDSNDTNNNFYEYMNDNNLNTSFVSKNNNGKLNFILDSKQQLDAKGIKIVLKEHNDAKLSIKTYDETTKKIEIIELGKLYFDLSDFAVPKNKKLLELIFEWKNEPLLINEVILSKNANVISDDQIKVLDQNLSKIKNSGTLNQHKETYDLLLNILNLIKTKKYYGLDLYNRLKATSEHILNNKTNDKNDSQELNKLLNESNLLLKNKADYTLISFLNLEKTVKNIEQILINKNIFNDDLTKLYDQLLKAKNDLAFDLTNQDLAKLKLIDFKKEIELNKYSPETLNKLKILYDQLEKNTISKEKIAPSVYTKLFEEINNIVLPVNKENKILDEISKNINVKFFKDKNLDSTELKLENATKENIILNNINLEKYDYKILNITKDNENNKLKIEYELFEKEKPENKITKFLEVNNFLEDSNGFWTKKTIILISSIASVLIALLIVLSLFLIYKAKRKN</sequence>
<protein>
    <submittedName>
        <fullName evidence="8">F5/8 type C domain protein</fullName>
    </submittedName>
</protein>
<dbReference type="Gene3D" id="3.30.379.10">
    <property type="entry name" value="Chitobiase/beta-hexosaminidase domain 2-like"/>
    <property type="match status" value="1"/>
</dbReference>
<organism evidence="8 9">
    <name type="scientific">Mycoplasmopsis alligatoris A21JP2</name>
    <dbReference type="NCBI Taxonomy" id="747682"/>
    <lineage>
        <taxon>Bacteria</taxon>
        <taxon>Bacillati</taxon>
        <taxon>Mycoplasmatota</taxon>
        <taxon>Mycoplasmoidales</taxon>
        <taxon>Metamycoplasmataceae</taxon>
        <taxon>Mycoplasmopsis</taxon>
    </lineage>
</organism>
<feature type="signal peptide" evidence="5">
    <location>
        <begin position="1"/>
        <end position="29"/>
    </location>
</feature>
<dbReference type="OrthoDB" id="9760892at2"/>
<dbReference type="PANTHER" id="PTHR13170:SF16">
    <property type="entry name" value="PROTEIN O-GLCNACASE"/>
    <property type="match status" value="1"/>
</dbReference>
<dbReference type="PANTHER" id="PTHR13170">
    <property type="entry name" value="O-GLCNACASE"/>
    <property type="match status" value="1"/>
</dbReference>
<dbReference type="InterPro" id="IPR017853">
    <property type="entry name" value="GH"/>
</dbReference>
<dbReference type="Pfam" id="PF00754">
    <property type="entry name" value="F5_F8_type_C"/>
    <property type="match status" value="2"/>
</dbReference>